<feature type="transmembrane region" description="Helical" evidence="19">
    <location>
        <begin position="96"/>
        <end position="116"/>
    </location>
</feature>
<evidence type="ECO:0000256" key="17">
    <source>
        <dbReference type="ARBA" id="ARBA00023136"/>
    </source>
</evidence>
<evidence type="ECO:0000256" key="13">
    <source>
        <dbReference type="ARBA" id="ARBA00022967"/>
    </source>
</evidence>
<dbReference type="PANTHER" id="PTHR43520">
    <property type="entry name" value="ATP7, ISOFORM B"/>
    <property type="match status" value="1"/>
</dbReference>
<feature type="transmembrane region" description="Helical" evidence="19">
    <location>
        <begin position="161"/>
        <end position="180"/>
    </location>
</feature>
<dbReference type="InterPro" id="IPR023299">
    <property type="entry name" value="ATPase_P-typ_cyto_dom_N"/>
</dbReference>
<dbReference type="GO" id="GO:0016887">
    <property type="term" value="F:ATP hydrolysis activity"/>
    <property type="evidence" value="ECO:0007669"/>
    <property type="project" value="InterPro"/>
</dbReference>
<dbReference type="SUPFAM" id="SSF55008">
    <property type="entry name" value="HMA, heavy metal-associated domain"/>
    <property type="match status" value="1"/>
</dbReference>
<dbReference type="Pfam" id="PF00403">
    <property type="entry name" value="HMA"/>
    <property type="match status" value="1"/>
</dbReference>
<evidence type="ECO:0000259" key="20">
    <source>
        <dbReference type="PROSITE" id="PS50846"/>
    </source>
</evidence>
<dbReference type="SFLD" id="SFLDF00027">
    <property type="entry name" value="p-type_atpase"/>
    <property type="match status" value="1"/>
</dbReference>
<dbReference type="NCBIfam" id="TIGR01525">
    <property type="entry name" value="ATPase-IB_hvy"/>
    <property type="match status" value="1"/>
</dbReference>
<protein>
    <recommendedName>
        <fullName evidence="3">P-type Cu(+) transporter</fullName>
        <ecNumber evidence="3">7.2.2.8</ecNumber>
    </recommendedName>
</protein>
<dbReference type="InterPro" id="IPR023298">
    <property type="entry name" value="ATPase_P-typ_TM_dom_sf"/>
</dbReference>
<dbReference type="NCBIfam" id="TIGR01494">
    <property type="entry name" value="ATPase_P-type"/>
    <property type="match status" value="1"/>
</dbReference>
<feature type="domain" description="HMA" evidence="20">
    <location>
        <begin position="3"/>
        <end position="69"/>
    </location>
</feature>
<dbReference type="Proteomes" id="UP000230779">
    <property type="component" value="Unassembled WGS sequence"/>
</dbReference>
<feature type="transmembrane region" description="Helical" evidence="19">
    <location>
        <begin position="338"/>
        <end position="360"/>
    </location>
</feature>
<dbReference type="PROSITE" id="PS50846">
    <property type="entry name" value="HMA_2"/>
    <property type="match status" value="1"/>
</dbReference>
<keyword evidence="17 19" id="KW-0472">Membrane</keyword>
<dbReference type="InterPro" id="IPR001757">
    <property type="entry name" value="P_typ_ATPase"/>
</dbReference>
<dbReference type="SUPFAM" id="SSF56784">
    <property type="entry name" value="HAD-like"/>
    <property type="match status" value="1"/>
</dbReference>
<keyword evidence="11 19" id="KW-0067">ATP-binding</keyword>
<dbReference type="InterPro" id="IPR044492">
    <property type="entry name" value="P_typ_ATPase_HD_dom"/>
</dbReference>
<evidence type="ECO:0000256" key="3">
    <source>
        <dbReference type="ARBA" id="ARBA00012517"/>
    </source>
</evidence>
<feature type="transmembrane region" description="Helical" evidence="19">
    <location>
        <begin position="681"/>
        <end position="705"/>
    </location>
</feature>
<dbReference type="Gene3D" id="2.70.150.10">
    <property type="entry name" value="Calcium-transporting ATPase, cytoplasmic transduction domain A"/>
    <property type="match status" value="1"/>
</dbReference>
<evidence type="ECO:0000256" key="16">
    <source>
        <dbReference type="ARBA" id="ARBA00023065"/>
    </source>
</evidence>
<proteinExistence type="inferred from homology"/>
<evidence type="ECO:0000256" key="5">
    <source>
        <dbReference type="ARBA" id="ARBA00022475"/>
    </source>
</evidence>
<comment type="catalytic activity">
    <reaction evidence="18">
        <text>Cu(+)(in) + ATP + H2O = Cu(+)(out) + ADP + phosphate + H(+)</text>
        <dbReference type="Rhea" id="RHEA:25792"/>
        <dbReference type="ChEBI" id="CHEBI:15377"/>
        <dbReference type="ChEBI" id="CHEBI:15378"/>
        <dbReference type="ChEBI" id="CHEBI:30616"/>
        <dbReference type="ChEBI" id="CHEBI:43474"/>
        <dbReference type="ChEBI" id="CHEBI:49552"/>
        <dbReference type="ChEBI" id="CHEBI:456216"/>
        <dbReference type="EC" id="7.2.2.8"/>
    </reaction>
</comment>
<dbReference type="EMBL" id="PFMD01000068">
    <property type="protein sequence ID" value="PIY95781.1"/>
    <property type="molecule type" value="Genomic_DNA"/>
</dbReference>
<keyword evidence="14 19" id="KW-1133">Transmembrane helix</keyword>
<dbReference type="GO" id="GO:0055070">
    <property type="term" value="P:copper ion homeostasis"/>
    <property type="evidence" value="ECO:0007669"/>
    <property type="project" value="TreeGrafter"/>
</dbReference>
<dbReference type="GO" id="GO:0005507">
    <property type="term" value="F:copper ion binding"/>
    <property type="evidence" value="ECO:0007669"/>
    <property type="project" value="TreeGrafter"/>
</dbReference>
<keyword evidence="16" id="KW-0406">Ion transport</keyword>
<dbReference type="PRINTS" id="PR00119">
    <property type="entry name" value="CATATPASE"/>
</dbReference>
<dbReference type="CDD" id="cd00371">
    <property type="entry name" value="HMA"/>
    <property type="match status" value="1"/>
</dbReference>
<evidence type="ECO:0000256" key="1">
    <source>
        <dbReference type="ARBA" id="ARBA00004651"/>
    </source>
</evidence>
<dbReference type="Pfam" id="PF00122">
    <property type="entry name" value="E1-E2_ATPase"/>
    <property type="match status" value="1"/>
</dbReference>
<feature type="transmembrane region" description="Helical" evidence="19">
    <location>
        <begin position="128"/>
        <end position="149"/>
    </location>
</feature>
<comment type="similarity">
    <text evidence="2 19">Belongs to the cation transport ATPase (P-type) (TC 3.A.3) family. Type IB subfamily.</text>
</comment>
<dbReference type="SFLD" id="SFLDS00003">
    <property type="entry name" value="Haloacid_Dehalogenase"/>
    <property type="match status" value="1"/>
</dbReference>
<dbReference type="InterPro" id="IPR008250">
    <property type="entry name" value="ATPase_P-typ_transduc_dom_A_sf"/>
</dbReference>
<dbReference type="SUPFAM" id="SSF81665">
    <property type="entry name" value="Calcium ATPase, transmembrane domain M"/>
    <property type="match status" value="1"/>
</dbReference>
<dbReference type="SFLD" id="SFLDG00002">
    <property type="entry name" value="C1.7:_P-type_atpase_like"/>
    <property type="match status" value="1"/>
</dbReference>
<evidence type="ECO:0000256" key="7">
    <source>
        <dbReference type="ARBA" id="ARBA00022692"/>
    </source>
</evidence>
<feature type="transmembrane region" description="Helical" evidence="19">
    <location>
        <begin position="366"/>
        <end position="387"/>
    </location>
</feature>
<keyword evidence="12" id="KW-0460">Magnesium</keyword>
<keyword evidence="9 19" id="KW-0547">Nucleotide-binding</keyword>
<dbReference type="InterPro" id="IPR027256">
    <property type="entry name" value="P-typ_ATPase_IB"/>
</dbReference>
<dbReference type="NCBIfam" id="TIGR01511">
    <property type="entry name" value="ATPase-IB1_Cu"/>
    <property type="match status" value="1"/>
</dbReference>
<dbReference type="GO" id="GO:0005524">
    <property type="term" value="F:ATP binding"/>
    <property type="evidence" value="ECO:0007669"/>
    <property type="project" value="UniProtKB-UniRule"/>
</dbReference>
<evidence type="ECO:0000256" key="14">
    <source>
        <dbReference type="ARBA" id="ARBA00022989"/>
    </source>
</evidence>
<evidence type="ECO:0000256" key="15">
    <source>
        <dbReference type="ARBA" id="ARBA00023008"/>
    </source>
</evidence>
<evidence type="ECO:0000256" key="4">
    <source>
        <dbReference type="ARBA" id="ARBA00022448"/>
    </source>
</evidence>
<evidence type="ECO:0000313" key="22">
    <source>
        <dbReference type="Proteomes" id="UP000230779"/>
    </source>
</evidence>
<dbReference type="InterPro" id="IPR059000">
    <property type="entry name" value="ATPase_P-type_domA"/>
</dbReference>
<keyword evidence="10" id="KW-0187">Copper transport</keyword>
<evidence type="ECO:0000256" key="6">
    <source>
        <dbReference type="ARBA" id="ARBA00022553"/>
    </source>
</evidence>
<dbReference type="InterPro" id="IPR006121">
    <property type="entry name" value="HMA_dom"/>
</dbReference>
<dbReference type="AlphaFoldDB" id="A0A2M7RH17"/>
<dbReference type="SUPFAM" id="SSF81653">
    <property type="entry name" value="Calcium ATPase, transduction domain A"/>
    <property type="match status" value="1"/>
</dbReference>
<feature type="transmembrane region" description="Helical" evidence="19">
    <location>
        <begin position="186"/>
        <end position="204"/>
    </location>
</feature>
<comment type="caution">
    <text evidence="21">The sequence shown here is derived from an EMBL/GenBank/DDBJ whole genome shotgun (WGS) entry which is preliminary data.</text>
</comment>
<dbReference type="GO" id="GO:0005886">
    <property type="term" value="C:plasma membrane"/>
    <property type="evidence" value="ECO:0007669"/>
    <property type="project" value="UniProtKB-SubCell"/>
</dbReference>
<gene>
    <name evidence="21" type="ORF">COY66_05980</name>
</gene>
<evidence type="ECO:0000313" key="21">
    <source>
        <dbReference type="EMBL" id="PIY95781.1"/>
    </source>
</evidence>
<evidence type="ECO:0000256" key="11">
    <source>
        <dbReference type="ARBA" id="ARBA00022840"/>
    </source>
</evidence>
<evidence type="ECO:0000256" key="12">
    <source>
        <dbReference type="ARBA" id="ARBA00022842"/>
    </source>
</evidence>
<dbReference type="Gene3D" id="3.40.50.1000">
    <property type="entry name" value="HAD superfamily/HAD-like"/>
    <property type="match status" value="1"/>
</dbReference>
<dbReference type="InterPro" id="IPR023214">
    <property type="entry name" value="HAD_sf"/>
</dbReference>
<evidence type="ECO:0000256" key="10">
    <source>
        <dbReference type="ARBA" id="ARBA00022796"/>
    </source>
</evidence>
<keyword evidence="13" id="KW-1278">Translocase</keyword>
<keyword evidence="7 19" id="KW-0812">Transmembrane</keyword>
<dbReference type="Pfam" id="PF00702">
    <property type="entry name" value="Hydrolase"/>
    <property type="match status" value="1"/>
</dbReference>
<feature type="transmembrane region" description="Helical" evidence="19">
    <location>
        <begin position="711"/>
        <end position="730"/>
    </location>
</feature>
<evidence type="ECO:0000256" key="18">
    <source>
        <dbReference type="ARBA" id="ARBA00049289"/>
    </source>
</evidence>
<evidence type="ECO:0000256" key="19">
    <source>
        <dbReference type="RuleBase" id="RU362081"/>
    </source>
</evidence>
<keyword evidence="4" id="KW-0813">Transport</keyword>
<dbReference type="FunFam" id="2.70.150.10:FF:000002">
    <property type="entry name" value="Copper-transporting ATPase 1, putative"/>
    <property type="match status" value="1"/>
</dbReference>
<dbReference type="PROSITE" id="PS00154">
    <property type="entry name" value="ATPASE_E1_E2"/>
    <property type="match status" value="1"/>
</dbReference>
<dbReference type="PRINTS" id="PR00943">
    <property type="entry name" value="CUATPASE"/>
</dbReference>
<accession>A0A2M7RH17</accession>
<dbReference type="GO" id="GO:0043682">
    <property type="term" value="F:P-type divalent copper transporter activity"/>
    <property type="evidence" value="ECO:0007669"/>
    <property type="project" value="TreeGrafter"/>
</dbReference>
<dbReference type="InterPro" id="IPR018303">
    <property type="entry name" value="ATPase_P-typ_P_site"/>
</dbReference>
<evidence type="ECO:0000256" key="8">
    <source>
        <dbReference type="ARBA" id="ARBA00022723"/>
    </source>
</evidence>
<dbReference type="InterPro" id="IPR036412">
    <property type="entry name" value="HAD-like_sf"/>
</dbReference>
<keyword evidence="8 19" id="KW-0479">Metal-binding</keyword>
<dbReference type="PANTHER" id="PTHR43520:SF8">
    <property type="entry name" value="P-TYPE CU(+) TRANSPORTER"/>
    <property type="match status" value="1"/>
</dbReference>
<dbReference type="Gene3D" id="3.30.70.100">
    <property type="match status" value="1"/>
</dbReference>
<comment type="subcellular location">
    <subcellularLocation>
        <location evidence="1">Cell membrane</location>
        <topology evidence="1">Multi-pass membrane protein</topology>
    </subcellularLocation>
</comment>
<reference evidence="21 22" key="1">
    <citation type="submission" date="2017-09" db="EMBL/GenBank/DDBJ databases">
        <title>Depth-based differentiation of microbial function through sediment-hosted aquifers and enrichment of novel symbionts in the deep terrestrial subsurface.</title>
        <authorList>
            <person name="Probst A.J."/>
            <person name="Ladd B."/>
            <person name="Jarett J.K."/>
            <person name="Geller-Mcgrath D.E."/>
            <person name="Sieber C.M."/>
            <person name="Emerson J.B."/>
            <person name="Anantharaman K."/>
            <person name="Thomas B.C."/>
            <person name="Malmstrom R."/>
            <person name="Stieglmeier M."/>
            <person name="Klingl A."/>
            <person name="Woyke T."/>
            <person name="Ryan C.M."/>
            <person name="Banfield J.F."/>
        </authorList>
    </citation>
    <scope>NUCLEOTIDE SEQUENCE [LARGE SCALE GENOMIC DNA]</scope>
    <source>
        <strain evidence="21">CG_4_10_14_0_8_um_filter_42_10</strain>
    </source>
</reference>
<evidence type="ECO:0000256" key="9">
    <source>
        <dbReference type="ARBA" id="ARBA00022741"/>
    </source>
</evidence>
<evidence type="ECO:0000256" key="2">
    <source>
        <dbReference type="ARBA" id="ARBA00006024"/>
    </source>
</evidence>
<dbReference type="GO" id="GO:0140581">
    <property type="term" value="F:P-type monovalent copper transporter activity"/>
    <property type="evidence" value="ECO:0007669"/>
    <property type="project" value="UniProtKB-EC"/>
</dbReference>
<dbReference type="InterPro" id="IPR017969">
    <property type="entry name" value="Heavy-metal-associated_CS"/>
</dbReference>
<dbReference type="CDD" id="cd02094">
    <property type="entry name" value="P-type_ATPase_Cu-like"/>
    <property type="match status" value="1"/>
</dbReference>
<keyword evidence="5 19" id="KW-1003">Cell membrane</keyword>
<dbReference type="InterPro" id="IPR036163">
    <property type="entry name" value="HMA_dom_sf"/>
</dbReference>
<name>A0A2M7RH17_9BACT</name>
<dbReference type="FunFam" id="3.40.50.1000:FF:000144">
    <property type="entry name" value="copper-transporting ATPase 1 isoform X2"/>
    <property type="match status" value="1"/>
</dbReference>
<organism evidence="21 22">
    <name type="scientific">Candidatus Kerfeldbacteria bacterium CG_4_10_14_0_8_um_filter_42_10</name>
    <dbReference type="NCBI Taxonomy" id="2014248"/>
    <lineage>
        <taxon>Bacteria</taxon>
        <taxon>Candidatus Kerfeldiibacteriota</taxon>
    </lineage>
</organism>
<sequence>MYNQITLSLRKMHCASCAQLIERQLRQTPGVQQASVNYGTERARVDFNQSQTSLDKLIKRVQEIGYDASELKQDAEAHLSEEEARAREINGIKTKFIISVLLAVPVLILSMGMKVIPAIEEIPYREWLQFLLATPIQFWAGWQFYRGFWGAWKARTANMDSLIALGTTAAYLYSLLVVFGLVAGEVYFEIGSILIAFVLLGKWLEARAKGKTGEAIKKLMGLAPKTALVKRGGREQEIPLEQVVVGDIIRVKPGTKIPVDGLVEEGTSSVDESMVTGESIPVEKNRGDVVIGGTINQHGSFLFMATKVGKDTLLASIIKLVEEAQASKAPIQRFADRVSAYFVPVVIALALITFISWYFIALQPFVASLLAFIAVLVIACPCALGLATPTAIITGTGLGASKGILIKGGEALEAARKISTVVFDKTGTLTNGKPEVTDVHTVSETTESEVLKLAASIESKSEHPLAAAIIKKAEQQNINLYEVDNFTAVPGHGVKGFIENMSVILGNRKLLEQEGIATEIIAEDVEKEEEAGKTVMIIGSNKKIIGWIAVADTAKPSAVPAVNQLKKNGVEVVMITGDNRRTGKAVARELGIERVLAEVLPQDKANEVKKLQAEGKKVAFVGDGINDAPALASADLGIAIGSGTDVALETGQIVLVKNDLMDVVRAINLSRATFRKIVQNLFWALVYNIAGIPIAAGVFYPIFGWQLRPEIAGAAMALSSVSVVTNSLLLKRWRG</sequence>
<dbReference type="EC" id="7.2.2.8" evidence="3"/>
<dbReference type="PROSITE" id="PS01047">
    <property type="entry name" value="HMA_1"/>
    <property type="match status" value="1"/>
</dbReference>
<keyword evidence="15" id="KW-0186">Copper</keyword>
<dbReference type="Gene3D" id="3.40.1110.10">
    <property type="entry name" value="Calcium-transporting ATPase, cytoplasmic domain N"/>
    <property type="match status" value="1"/>
</dbReference>
<keyword evidence="6" id="KW-0597">Phosphoprotein</keyword>
<dbReference type="FunFam" id="3.30.70.100:FF:000005">
    <property type="entry name" value="Copper-exporting P-type ATPase A"/>
    <property type="match status" value="1"/>
</dbReference>
<dbReference type="PRINTS" id="PR00942">
    <property type="entry name" value="CUATPASEI"/>
</dbReference>